<proteinExistence type="inferred from homology"/>
<keyword evidence="3" id="KW-0663">Pyridoxal phosphate</keyword>
<dbReference type="Pfam" id="PF00266">
    <property type="entry name" value="Aminotran_5"/>
    <property type="match status" value="1"/>
</dbReference>
<evidence type="ECO:0000256" key="1">
    <source>
        <dbReference type="ARBA" id="ARBA00001933"/>
    </source>
</evidence>
<reference evidence="8" key="1">
    <citation type="journal article" date="2019" name="Int. J. Syst. Evol. Microbiol.">
        <title>The Global Catalogue of Microorganisms (GCM) 10K type strain sequencing project: providing services to taxonomists for standard genome sequencing and annotation.</title>
        <authorList>
            <consortium name="The Broad Institute Genomics Platform"/>
            <consortium name="The Broad Institute Genome Sequencing Center for Infectious Disease"/>
            <person name="Wu L."/>
            <person name="Ma J."/>
        </authorList>
    </citation>
    <scope>NUCLEOTIDE SEQUENCE [LARGE SCALE GENOMIC DNA]</scope>
    <source>
        <strain evidence="8">JCM 18303</strain>
    </source>
</reference>
<dbReference type="SUPFAM" id="SSF53383">
    <property type="entry name" value="PLP-dependent transferases"/>
    <property type="match status" value="1"/>
</dbReference>
<evidence type="ECO:0000256" key="3">
    <source>
        <dbReference type="ARBA" id="ARBA00022898"/>
    </source>
</evidence>
<comment type="similarity">
    <text evidence="2">Belongs to the class-V pyridoxal-phosphate-dependent aminotransferase family. Csd subfamily.</text>
</comment>
<comment type="caution">
    <text evidence="7">The sequence shown here is derived from an EMBL/GenBank/DDBJ whole genome shotgun (WGS) entry which is preliminary data.</text>
</comment>
<dbReference type="InterPro" id="IPR015422">
    <property type="entry name" value="PyrdxlP-dep_Trfase_small"/>
</dbReference>
<dbReference type="GO" id="GO:0008483">
    <property type="term" value="F:transaminase activity"/>
    <property type="evidence" value="ECO:0007669"/>
    <property type="project" value="UniProtKB-KW"/>
</dbReference>
<gene>
    <name evidence="7" type="ORF">GCM10023321_05090</name>
</gene>
<dbReference type="InterPro" id="IPR020578">
    <property type="entry name" value="Aminotrans_V_PyrdxlP_BS"/>
</dbReference>
<evidence type="ECO:0000313" key="8">
    <source>
        <dbReference type="Proteomes" id="UP001428817"/>
    </source>
</evidence>
<dbReference type="InterPro" id="IPR015424">
    <property type="entry name" value="PyrdxlP-dep_Trfase"/>
</dbReference>
<dbReference type="Proteomes" id="UP001428817">
    <property type="component" value="Unassembled WGS sequence"/>
</dbReference>
<evidence type="ECO:0000256" key="5">
    <source>
        <dbReference type="RuleBase" id="RU004504"/>
    </source>
</evidence>
<keyword evidence="7" id="KW-0808">Transferase</keyword>
<dbReference type="PROSITE" id="PS00595">
    <property type="entry name" value="AA_TRANSFER_CLASS_5"/>
    <property type="match status" value="1"/>
</dbReference>
<dbReference type="InterPro" id="IPR015421">
    <property type="entry name" value="PyrdxlP-dep_Trfase_major"/>
</dbReference>
<dbReference type="PANTHER" id="PTHR43586:SF8">
    <property type="entry name" value="CYSTEINE DESULFURASE 1, CHLOROPLASTIC"/>
    <property type="match status" value="1"/>
</dbReference>
<feature type="domain" description="Aminotransferase class V" evidence="6">
    <location>
        <begin position="39"/>
        <end position="409"/>
    </location>
</feature>
<evidence type="ECO:0000256" key="4">
    <source>
        <dbReference type="ARBA" id="ARBA00050776"/>
    </source>
</evidence>
<dbReference type="RefSeq" id="WP_185058756.1">
    <property type="nucleotide sequence ID" value="NZ_BAABJP010000001.1"/>
</dbReference>
<dbReference type="InterPro" id="IPR000192">
    <property type="entry name" value="Aminotrans_V_dom"/>
</dbReference>
<evidence type="ECO:0000256" key="2">
    <source>
        <dbReference type="ARBA" id="ARBA00010447"/>
    </source>
</evidence>
<accession>A0ABP9PL54</accession>
<name>A0ABP9PL54_9PSEU</name>
<protein>
    <submittedName>
        <fullName evidence="7">Aminotransferase class V-fold PLP-dependent enzyme</fullName>
    </submittedName>
</protein>
<keyword evidence="8" id="KW-1185">Reference proteome</keyword>
<comment type="cofactor">
    <cofactor evidence="1 5">
        <name>pyridoxal 5'-phosphate</name>
        <dbReference type="ChEBI" id="CHEBI:597326"/>
    </cofactor>
</comment>
<dbReference type="Gene3D" id="3.90.1150.10">
    <property type="entry name" value="Aspartate Aminotransferase, domain 1"/>
    <property type="match status" value="1"/>
</dbReference>
<keyword evidence="7" id="KW-0032">Aminotransferase</keyword>
<sequence length="458" mass="48193">MTLALSRPGTHVDTPALPSVVGADLPVPLVTGGTARYANLDYAASAPALTSVAEHVAEVLPYYASVHRGAGYASQVCTGLLERARETVGEFLGARPDDTVVFTRNTTDALNLLARAVPGTVLSLDIEHHANLLPWRCRGHRTLRAADTVEKTLTDLATALAVEPIALLAVTGASNVTGEVLPLRRVVELAHAAGARVVLDAAQLAPHRRVSLAETGVDYLALSGHKLYAPYGAGVLVGRRDWLDLAPPHLPGGGAVRTVGPRSEVWAPAPHRHEGGTPNLLGAVALARACRELAPVLGEDGPAREHERALLARLEEGLSSVPGLRTLRIWPESEDRIAVLSFVLDNYPAGYVAAYLSAEHGIGVRDGKFCAHPLLRRLCGGGGAWSGGEDSALRASIGLGTTAEDVDRLVEAVRALVTSGARWTYAQADGRWTPTPDPRDLDPFAVGVAPLAPRPCGE</sequence>
<evidence type="ECO:0000259" key="6">
    <source>
        <dbReference type="Pfam" id="PF00266"/>
    </source>
</evidence>
<organism evidence="7 8">
    <name type="scientific">Pseudonocardia eucalypti</name>
    <dbReference type="NCBI Taxonomy" id="648755"/>
    <lineage>
        <taxon>Bacteria</taxon>
        <taxon>Bacillati</taxon>
        <taxon>Actinomycetota</taxon>
        <taxon>Actinomycetes</taxon>
        <taxon>Pseudonocardiales</taxon>
        <taxon>Pseudonocardiaceae</taxon>
        <taxon>Pseudonocardia</taxon>
    </lineage>
</organism>
<evidence type="ECO:0000313" key="7">
    <source>
        <dbReference type="EMBL" id="GAA5146122.1"/>
    </source>
</evidence>
<dbReference type="PANTHER" id="PTHR43586">
    <property type="entry name" value="CYSTEINE DESULFURASE"/>
    <property type="match status" value="1"/>
</dbReference>
<comment type="catalytic activity">
    <reaction evidence="4">
        <text>(sulfur carrier)-H + L-cysteine = (sulfur carrier)-SH + L-alanine</text>
        <dbReference type="Rhea" id="RHEA:43892"/>
        <dbReference type="Rhea" id="RHEA-COMP:14737"/>
        <dbReference type="Rhea" id="RHEA-COMP:14739"/>
        <dbReference type="ChEBI" id="CHEBI:29917"/>
        <dbReference type="ChEBI" id="CHEBI:35235"/>
        <dbReference type="ChEBI" id="CHEBI:57972"/>
        <dbReference type="ChEBI" id="CHEBI:64428"/>
        <dbReference type="EC" id="2.8.1.7"/>
    </reaction>
</comment>
<dbReference type="Gene3D" id="3.40.640.10">
    <property type="entry name" value="Type I PLP-dependent aspartate aminotransferase-like (Major domain)"/>
    <property type="match status" value="1"/>
</dbReference>
<dbReference type="EMBL" id="BAABJP010000001">
    <property type="protein sequence ID" value="GAA5146122.1"/>
    <property type="molecule type" value="Genomic_DNA"/>
</dbReference>